<comment type="similarity">
    <text evidence="1">Belongs to the glycosyl hydrolase 35 family.</text>
</comment>
<evidence type="ECO:0000256" key="3">
    <source>
        <dbReference type="ARBA" id="ARBA00023295"/>
    </source>
</evidence>
<dbReference type="Gene3D" id="3.20.20.80">
    <property type="entry name" value="Glycosidases"/>
    <property type="match status" value="1"/>
</dbReference>
<dbReference type="InterPro" id="IPR001944">
    <property type="entry name" value="Glycoside_Hdrlase_35"/>
</dbReference>
<reference evidence="6" key="1">
    <citation type="submission" date="2022-10" db="EMBL/GenBank/DDBJ databases">
        <authorList>
            <person name="Yu W.X."/>
        </authorList>
    </citation>
    <scope>NUCLEOTIDE SEQUENCE</scope>
    <source>
        <strain evidence="6">D04</strain>
    </source>
</reference>
<dbReference type="Proteomes" id="UP001207408">
    <property type="component" value="Unassembled WGS sequence"/>
</dbReference>
<dbReference type="Pfam" id="PF02449">
    <property type="entry name" value="Glyco_hydro_42"/>
    <property type="match status" value="1"/>
</dbReference>
<dbReference type="InterPro" id="IPR017853">
    <property type="entry name" value="GH"/>
</dbReference>
<keyword evidence="2" id="KW-0378">Hydrolase</keyword>
<dbReference type="GO" id="GO:0009341">
    <property type="term" value="C:beta-galactosidase complex"/>
    <property type="evidence" value="ECO:0007669"/>
    <property type="project" value="InterPro"/>
</dbReference>
<feature type="domain" description="Glycoside hydrolase family 42 N-terminal" evidence="4">
    <location>
        <begin position="63"/>
        <end position="251"/>
    </location>
</feature>
<dbReference type="SUPFAM" id="SSF51445">
    <property type="entry name" value="(Trans)glycosidases"/>
    <property type="match status" value="1"/>
</dbReference>
<organism evidence="6 7">
    <name type="scientific">Plebeiibacterium marinum</name>
    <dbReference type="NCBI Taxonomy" id="2992111"/>
    <lineage>
        <taxon>Bacteria</taxon>
        <taxon>Pseudomonadati</taxon>
        <taxon>Bacteroidota</taxon>
        <taxon>Bacteroidia</taxon>
        <taxon>Marinilabiliales</taxon>
        <taxon>Marinilabiliaceae</taxon>
        <taxon>Plebeiibacterium</taxon>
    </lineage>
</organism>
<dbReference type="Gene3D" id="2.60.220.20">
    <property type="entry name" value="putative beta-Galactosidase from caulobacter crescentus"/>
    <property type="match status" value="1"/>
</dbReference>
<name>A0AAE3MGV8_9BACT</name>
<evidence type="ECO:0000259" key="5">
    <source>
        <dbReference type="Pfam" id="PF18120"/>
    </source>
</evidence>
<accession>A0AAE3MGV8</accession>
<dbReference type="RefSeq" id="WP_301201658.1">
    <property type="nucleotide sequence ID" value="NZ_JAPDPI010000044.1"/>
</dbReference>
<gene>
    <name evidence="6" type="ORF">OM074_17030</name>
</gene>
<comment type="caution">
    <text evidence="6">The sequence shown here is derived from an EMBL/GenBank/DDBJ whole genome shotgun (WGS) entry which is preliminary data.</text>
</comment>
<keyword evidence="3" id="KW-0326">Glycosidase</keyword>
<protein>
    <submittedName>
        <fullName evidence="6">DUF5597 domain-containing protein</fullName>
    </submittedName>
</protein>
<dbReference type="EMBL" id="JAPDPI010000044">
    <property type="protein sequence ID" value="MCW3807344.1"/>
    <property type="molecule type" value="Genomic_DNA"/>
</dbReference>
<dbReference type="AlphaFoldDB" id="A0AAE3MGV8"/>
<feature type="domain" description="DUF5597" evidence="5">
    <location>
        <begin position="410"/>
        <end position="548"/>
    </location>
</feature>
<proteinExistence type="inferred from homology"/>
<evidence type="ECO:0000256" key="1">
    <source>
        <dbReference type="ARBA" id="ARBA00009809"/>
    </source>
</evidence>
<evidence type="ECO:0000313" key="7">
    <source>
        <dbReference type="Proteomes" id="UP001207408"/>
    </source>
</evidence>
<evidence type="ECO:0000256" key="2">
    <source>
        <dbReference type="ARBA" id="ARBA00022801"/>
    </source>
</evidence>
<evidence type="ECO:0000313" key="6">
    <source>
        <dbReference type="EMBL" id="MCW3807344.1"/>
    </source>
</evidence>
<dbReference type="InterPro" id="IPR013529">
    <property type="entry name" value="Glyco_hydro_42_N"/>
</dbReference>
<dbReference type="PANTHER" id="PTHR23421">
    <property type="entry name" value="BETA-GALACTOSIDASE RELATED"/>
    <property type="match status" value="1"/>
</dbReference>
<dbReference type="InterPro" id="IPR040719">
    <property type="entry name" value="DUF5597"/>
</dbReference>
<keyword evidence="7" id="KW-1185">Reference proteome</keyword>
<dbReference type="GO" id="GO:0005975">
    <property type="term" value="P:carbohydrate metabolic process"/>
    <property type="evidence" value="ECO:0007669"/>
    <property type="project" value="InterPro"/>
</dbReference>
<dbReference type="Pfam" id="PF18120">
    <property type="entry name" value="DUF5597"/>
    <property type="match status" value="1"/>
</dbReference>
<sequence length="567" mass="63246">MKSLLVILCCIVVLNVAGQKQVLPYLENVNGKTELIVNKEPFLMFSGELHNSSAGSAHYMRPIWKRMKENNLNTVIAPVCWELIEPVEGKFDFSLVDSMVIGAREQDLKLVILWFGSWKNGKSTYVPEWVKTNTDKYPLMVSKSRRTLNTLNTFGNNSLEADKKAFGKLMNHIKKIDSKEQTVVMVQVQNEVGILGSPRDYSEQATEAFNGPVPAELMTYLQNNKESLYPALLTAWKTNGFKTTGTWEEVFGKGEKYRGEEWKTNFGYYTEELFMAWNLAKYIGEVTQKGKDEYALPMFANAWIKQPRAVNPGKYPSGGPLPHVIDIWRAAAPAIDFIACDIYAVEEFDWVCEEFSRSENPVFIPETTPTVGGAARALYAFGKYDALCYAPFGIDGYGLFNTADVNDESLKKVYGCLNDIKKYINENRNTDNMTALYIGEGEKATDVDMGDYIVYMSRFSSAGLFKQTGGRFGIEGEEDRSPAGLIIIKLSNDEFIVAGGVGGIQISVGVSKSNKAVNAGYASVDEITFDDKGKMKLHRLNGDETALGGAIIRPGEVKAFKIKMYTY</sequence>
<evidence type="ECO:0000259" key="4">
    <source>
        <dbReference type="Pfam" id="PF02449"/>
    </source>
</evidence>
<dbReference type="GO" id="GO:0004565">
    <property type="term" value="F:beta-galactosidase activity"/>
    <property type="evidence" value="ECO:0007669"/>
    <property type="project" value="InterPro"/>
</dbReference>